<feature type="domain" description="YgjP-like metallopeptidase" evidence="1">
    <location>
        <begin position="17"/>
        <end position="215"/>
    </location>
</feature>
<evidence type="ECO:0000259" key="1">
    <source>
        <dbReference type="Pfam" id="PF01863"/>
    </source>
</evidence>
<dbReference type="PANTHER" id="PTHR30399:SF1">
    <property type="entry name" value="UTP PYROPHOSPHATASE"/>
    <property type="match status" value="1"/>
</dbReference>
<dbReference type="CDD" id="cd07344">
    <property type="entry name" value="M48_yhfN_like"/>
    <property type="match status" value="1"/>
</dbReference>
<dbReference type="GO" id="GO:0016787">
    <property type="term" value="F:hydrolase activity"/>
    <property type="evidence" value="ECO:0007669"/>
    <property type="project" value="UniProtKB-KW"/>
</dbReference>
<sequence length="224" mass="26713">MISELPEIKIVRHVHAKRLRLRVEPHAIRLTVPTFCTSKQIQTFLAQSQDWLEKTWQQQSAMQSSHEEQQINDLIFFNQKKYLVSIRQQQKNYVFNHLQQQLILNENLGSAALKEAVFSYAKKFLPDYLHEVSQEIGLPYRACAIRRPKTRWGSCTSQHDIMLHAGLVLMPLNIVRYVCVHELAHTRHFNHSAEFWNEVQKHDPDYLMHRKTLKSFQLPRWWYI</sequence>
<dbReference type="InterPro" id="IPR053136">
    <property type="entry name" value="UTP_pyrophosphatase-like"/>
</dbReference>
<evidence type="ECO:0000313" key="2">
    <source>
        <dbReference type="EMBL" id="MDQ1207917.1"/>
    </source>
</evidence>
<evidence type="ECO:0000313" key="3">
    <source>
        <dbReference type="Proteomes" id="UP001233360"/>
    </source>
</evidence>
<dbReference type="RefSeq" id="WP_307002275.1">
    <property type="nucleotide sequence ID" value="NZ_JAUTBK010000002.1"/>
</dbReference>
<dbReference type="Gene3D" id="3.30.2010.10">
    <property type="entry name" value="Metalloproteases ('zincins'), catalytic domain"/>
    <property type="match status" value="1"/>
</dbReference>
<protein>
    <submittedName>
        <fullName evidence="2">Metal-dependent hydrolase</fullName>
    </submittedName>
</protein>
<keyword evidence="2" id="KW-0378">Hydrolase</keyword>
<comment type="caution">
    <text evidence="2">The sequence shown here is derived from an EMBL/GenBank/DDBJ whole genome shotgun (WGS) entry which is preliminary data.</text>
</comment>
<dbReference type="InterPro" id="IPR002725">
    <property type="entry name" value="YgjP-like_metallopeptidase"/>
</dbReference>
<accession>A0ABU0UTN6</accession>
<dbReference type="Proteomes" id="UP001233360">
    <property type="component" value="Unassembled WGS sequence"/>
</dbReference>
<name>A0ABU0UTN6_ACIBI</name>
<organism evidence="2 3">
    <name type="scientific">Acinetobacter baylyi</name>
    <dbReference type="NCBI Taxonomy" id="202950"/>
    <lineage>
        <taxon>Bacteria</taxon>
        <taxon>Pseudomonadati</taxon>
        <taxon>Pseudomonadota</taxon>
        <taxon>Gammaproteobacteria</taxon>
        <taxon>Moraxellales</taxon>
        <taxon>Moraxellaceae</taxon>
        <taxon>Acinetobacter</taxon>
    </lineage>
</organism>
<dbReference type="Pfam" id="PF01863">
    <property type="entry name" value="YgjP-like"/>
    <property type="match status" value="1"/>
</dbReference>
<gene>
    <name evidence="2" type="ORF">QE380_000840</name>
</gene>
<proteinExistence type="predicted"/>
<dbReference type="EMBL" id="JAUTBK010000002">
    <property type="protein sequence ID" value="MDQ1207917.1"/>
    <property type="molecule type" value="Genomic_DNA"/>
</dbReference>
<reference evidence="2 3" key="1">
    <citation type="submission" date="2023-07" db="EMBL/GenBank/DDBJ databases">
        <title>Functional and genomic diversity of the sorghum phyllosphere microbiome.</title>
        <authorList>
            <person name="Shade A."/>
        </authorList>
    </citation>
    <scope>NUCLEOTIDE SEQUENCE [LARGE SCALE GENOMIC DNA]</scope>
    <source>
        <strain evidence="2 3">SORGH_AS_0887</strain>
    </source>
</reference>
<dbReference type="PANTHER" id="PTHR30399">
    <property type="entry name" value="UNCHARACTERIZED PROTEIN YGJP"/>
    <property type="match status" value="1"/>
</dbReference>
<keyword evidence="3" id="KW-1185">Reference proteome</keyword>